<evidence type="ECO:0000256" key="4">
    <source>
        <dbReference type="ARBA" id="ARBA00023125"/>
    </source>
</evidence>
<evidence type="ECO:0000256" key="5">
    <source>
        <dbReference type="ARBA" id="ARBA00023163"/>
    </source>
</evidence>
<evidence type="ECO:0000256" key="2">
    <source>
        <dbReference type="ARBA" id="ARBA00022473"/>
    </source>
</evidence>
<dbReference type="InterPro" id="IPR018186">
    <property type="entry name" value="TF_T-box_CS"/>
</dbReference>
<dbReference type="GO" id="GO:0005634">
    <property type="term" value="C:nucleus"/>
    <property type="evidence" value="ECO:0007669"/>
    <property type="project" value="UniProtKB-SubCell"/>
</dbReference>
<keyword evidence="3" id="KW-0805">Transcription regulation</keyword>
<dbReference type="GO" id="GO:0000978">
    <property type="term" value="F:RNA polymerase II cis-regulatory region sequence-specific DNA binding"/>
    <property type="evidence" value="ECO:0007669"/>
    <property type="project" value="InterPro"/>
</dbReference>
<feature type="compositionally biased region" description="Basic and acidic residues" evidence="8">
    <location>
        <begin position="319"/>
        <end position="331"/>
    </location>
</feature>
<dbReference type="FunFam" id="2.60.40.820:FF:000010">
    <property type="entry name" value="T-box transcription factor TBX6"/>
    <property type="match status" value="1"/>
</dbReference>
<dbReference type="GO" id="GO:0045893">
    <property type="term" value="P:positive regulation of DNA-templated transcription"/>
    <property type="evidence" value="ECO:0007669"/>
    <property type="project" value="InterPro"/>
</dbReference>
<name>A0AAV2NXY8_9HYME</name>
<dbReference type="EMBL" id="OZ034828">
    <property type="protein sequence ID" value="CAL1684847.1"/>
    <property type="molecule type" value="Genomic_DNA"/>
</dbReference>
<evidence type="ECO:0000313" key="10">
    <source>
        <dbReference type="EMBL" id="CAL1684847.1"/>
    </source>
</evidence>
<dbReference type="Proteomes" id="UP001497644">
    <property type="component" value="Chromosome 5"/>
</dbReference>
<keyword evidence="6 7" id="KW-0539">Nucleus</keyword>
<sequence>MPVDLQMQKQQMLFMQQQQIALGLRTDEKSYSSRWSSRLPLPHGVSIELQNRELWQQFHAETTEMIITKSGRRMFPSIQIAVNGLNKHDYYFVLIEIASASNRRHKYCGNGGGSDENRNNSSIGGWSFAGPAEPQPQFDHRIFIHPDGPNTGEHWMQSSINFSKLKLTNNVVDHRSNVVLTSMHKYVPTIWIIRCASASSLNDLFSHPASSFAFKETEFIAVTAYQNEKITKLKINNNPFAKGFRETGQSRCKRKYHQISHADRTDDEESNSLDSSESNPSASNLDDLAQKSEKRSEMKNSDDCDDIKPLVPIAGDQRSSPKPESDHHECEMPSPFHRPWLDSSSRKPLIPMVPIIPLVPSFSSTIHDLNWSSHYFQSLPYITQQNLVRYYQYYCPSFHVRKL</sequence>
<evidence type="ECO:0000256" key="1">
    <source>
        <dbReference type="ARBA" id="ARBA00004123"/>
    </source>
</evidence>
<dbReference type="Gene3D" id="2.60.40.820">
    <property type="entry name" value="Transcription factor, T-box"/>
    <property type="match status" value="1"/>
</dbReference>
<evidence type="ECO:0000313" key="11">
    <source>
        <dbReference type="Proteomes" id="UP001497644"/>
    </source>
</evidence>
<proteinExistence type="predicted"/>
<feature type="domain" description="T-box" evidence="9">
    <location>
        <begin position="49"/>
        <end position="246"/>
    </location>
</feature>
<dbReference type="PANTHER" id="PTHR11267">
    <property type="entry name" value="T-BOX PROTEIN-RELATED"/>
    <property type="match status" value="1"/>
</dbReference>
<keyword evidence="11" id="KW-1185">Reference proteome</keyword>
<evidence type="ECO:0000256" key="7">
    <source>
        <dbReference type="PROSITE-ProRule" id="PRU00201"/>
    </source>
</evidence>
<keyword evidence="2" id="KW-0217">Developmental protein</keyword>
<dbReference type="PRINTS" id="PR00937">
    <property type="entry name" value="TBOX"/>
</dbReference>
<evidence type="ECO:0000256" key="8">
    <source>
        <dbReference type="SAM" id="MobiDB-lite"/>
    </source>
</evidence>
<keyword evidence="4 7" id="KW-0238">DNA-binding</keyword>
<dbReference type="InterPro" id="IPR001699">
    <property type="entry name" value="TF_T-box"/>
</dbReference>
<dbReference type="InterPro" id="IPR046360">
    <property type="entry name" value="T-box_DNA-bd"/>
</dbReference>
<dbReference type="PANTHER" id="PTHR11267:SF204">
    <property type="entry name" value="SPADETAIL"/>
    <property type="match status" value="1"/>
</dbReference>
<dbReference type="SMART" id="SM00425">
    <property type="entry name" value="TBOX"/>
    <property type="match status" value="1"/>
</dbReference>
<dbReference type="AlphaFoldDB" id="A0AAV2NXY8"/>
<dbReference type="PROSITE" id="PS50252">
    <property type="entry name" value="TBOX_3"/>
    <property type="match status" value="1"/>
</dbReference>
<dbReference type="SUPFAM" id="SSF49417">
    <property type="entry name" value="p53-like transcription factors"/>
    <property type="match status" value="1"/>
</dbReference>
<accession>A0AAV2NXY8</accession>
<dbReference type="InterPro" id="IPR036960">
    <property type="entry name" value="T-box_sf"/>
</dbReference>
<dbReference type="PROSITE" id="PS01283">
    <property type="entry name" value="TBOX_1"/>
    <property type="match status" value="1"/>
</dbReference>
<comment type="caution">
    <text evidence="7">Lacks conserved residue(s) required for the propagation of feature annotation.</text>
</comment>
<dbReference type="PROSITE" id="PS01264">
    <property type="entry name" value="TBOX_2"/>
    <property type="match status" value="1"/>
</dbReference>
<dbReference type="GO" id="GO:0000785">
    <property type="term" value="C:chromatin"/>
    <property type="evidence" value="ECO:0007669"/>
    <property type="project" value="TreeGrafter"/>
</dbReference>
<evidence type="ECO:0000256" key="6">
    <source>
        <dbReference type="ARBA" id="ARBA00023242"/>
    </source>
</evidence>
<feature type="compositionally biased region" description="Basic and acidic residues" evidence="8">
    <location>
        <begin position="288"/>
        <end position="308"/>
    </location>
</feature>
<dbReference type="GO" id="GO:0000981">
    <property type="term" value="F:DNA-binding transcription factor activity, RNA polymerase II-specific"/>
    <property type="evidence" value="ECO:0007669"/>
    <property type="project" value="TreeGrafter"/>
</dbReference>
<dbReference type="CDD" id="cd20681">
    <property type="entry name" value="T-box_Drosocross-like"/>
    <property type="match status" value="1"/>
</dbReference>
<dbReference type="Pfam" id="PF00907">
    <property type="entry name" value="T-box"/>
    <property type="match status" value="1"/>
</dbReference>
<evidence type="ECO:0000256" key="3">
    <source>
        <dbReference type="ARBA" id="ARBA00023015"/>
    </source>
</evidence>
<comment type="subcellular location">
    <subcellularLocation>
        <location evidence="1 7">Nucleus</location>
    </subcellularLocation>
</comment>
<evidence type="ECO:0000259" key="9">
    <source>
        <dbReference type="PROSITE" id="PS50252"/>
    </source>
</evidence>
<gene>
    <name evidence="10" type="ORF">LPLAT_LOCUS10382</name>
</gene>
<organism evidence="10 11">
    <name type="scientific">Lasius platythorax</name>
    <dbReference type="NCBI Taxonomy" id="488582"/>
    <lineage>
        <taxon>Eukaryota</taxon>
        <taxon>Metazoa</taxon>
        <taxon>Ecdysozoa</taxon>
        <taxon>Arthropoda</taxon>
        <taxon>Hexapoda</taxon>
        <taxon>Insecta</taxon>
        <taxon>Pterygota</taxon>
        <taxon>Neoptera</taxon>
        <taxon>Endopterygota</taxon>
        <taxon>Hymenoptera</taxon>
        <taxon>Apocrita</taxon>
        <taxon>Aculeata</taxon>
        <taxon>Formicoidea</taxon>
        <taxon>Formicidae</taxon>
        <taxon>Formicinae</taxon>
        <taxon>Lasius</taxon>
        <taxon>Lasius</taxon>
    </lineage>
</organism>
<protein>
    <recommendedName>
        <fullName evidence="9">T-box domain-containing protein</fullName>
    </recommendedName>
</protein>
<feature type="compositionally biased region" description="Low complexity" evidence="8">
    <location>
        <begin position="272"/>
        <end position="284"/>
    </location>
</feature>
<dbReference type="InterPro" id="IPR008967">
    <property type="entry name" value="p53-like_TF_DNA-bd_sf"/>
</dbReference>
<dbReference type="GO" id="GO:0001708">
    <property type="term" value="P:cell fate specification"/>
    <property type="evidence" value="ECO:0007669"/>
    <property type="project" value="TreeGrafter"/>
</dbReference>
<feature type="region of interest" description="Disordered" evidence="8">
    <location>
        <begin position="244"/>
        <end position="336"/>
    </location>
</feature>
<keyword evidence="5" id="KW-0804">Transcription</keyword>
<reference evidence="10" key="1">
    <citation type="submission" date="2024-04" db="EMBL/GenBank/DDBJ databases">
        <authorList>
            <consortium name="Molecular Ecology Group"/>
        </authorList>
    </citation>
    <scope>NUCLEOTIDE SEQUENCE</scope>
</reference>